<feature type="compositionally biased region" description="Basic and acidic residues" evidence="1">
    <location>
        <begin position="70"/>
        <end position="80"/>
    </location>
</feature>
<dbReference type="AlphaFoldDB" id="A0A9X2TER6"/>
<feature type="region of interest" description="Disordered" evidence="1">
    <location>
        <begin position="70"/>
        <end position="101"/>
    </location>
</feature>
<organism evidence="2 3">
    <name type="scientific">Salinibacter ruber</name>
    <dbReference type="NCBI Taxonomy" id="146919"/>
    <lineage>
        <taxon>Bacteria</taxon>
        <taxon>Pseudomonadati</taxon>
        <taxon>Rhodothermota</taxon>
        <taxon>Rhodothermia</taxon>
        <taxon>Rhodothermales</taxon>
        <taxon>Salinibacteraceae</taxon>
        <taxon>Salinibacter</taxon>
    </lineage>
</organism>
<sequence>MAVCDTPDFTETVDVQTPSEARQLAARWREEGARDVFTHEGPRLLSVAAFLKDCADRAVGKEVRKTFAKEARVAETEGRKQLGKSGSAGSIEGDSITRTGS</sequence>
<evidence type="ECO:0000313" key="3">
    <source>
        <dbReference type="Proteomes" id="UP001155057"/>
    </source>
</evidence>
<dbReference type="Proteomes" id="UP001155057">
    <property type="component" value="Unassembled WGS sequence"/>
</dbReference>
<protein>
    <submittedName>
        <fullName evidence="2">Uncharacterized protein</fullName>
    </submittedName>
</protein>
<gene>
    <name evidence="2" type="ORF">GGP61_001354</name>
</gene>
<proteinExistence type="predicted"/>
<evidence type="ECO:0000256" key="1">
    <source>
        <dbReference type="SAM" id="MobiDB-lite"/>
    </source>
</evidence>
<comment type="caution">
    <text evidence="2">The sequence shown here is derived from an EMBL/GenBank/DDBJ whole genome shotgun (WGS) entry which is preliminary data.</text>
</comment>
<dbReference type="EMBL" id="JANUAE010000004">
    <property type="protein sequence ID" value="MCS3709750.1"/>
    <property type="molecule type" value="Genomic_DNA"/>
</dbReference>
<name>A0A9X2TER6_9BACT</name>
<reference evidence="2" key="1">
    <citation type="submission" date="2022-08" db="EMBL/GenBank/DDBJ databases">
        <title>Genomic Encyclopedia of Type Strains, Phase V (KMG-V): Genome sequencing to study the core and pangenomes of soil and plant-associated prokaryotes.</title>
        <authorList>
            <person name="Whitman W."/>
        </authorList>
    </citation>
    <scope>NUCLEOTIDE SEQUENCE</scope>
    <source>
        <strain evidence="2">SP3049</strain>
    </source>
</reference>
<evidence type="ECO:0000313" key="2">
    <source>
        <dbReference type="EMBL" id="MCS3709750.1"/>
    </source>
</evidence>
<accession>A0A9X2TER6</accession>